<dbReference type="SMART" id="SM00635">
    <property type="entry name" value="BID_2"/>
    <property type="match status" value="10"/>
</dbReference>
<evidence type="ECO:0000256" key="1">
    <source>
        <dbReference type="SAM" id="SignalP"/>
    </source>
</evidence>
<proteinExistence type="predicted"/>
<name>A0A410WSE3_9BACL</name>
<feature type="domain" description="BIG2" evidence="2">
    <location>
        <begin position="278"/>
        <end position="360"/>
    </location>
</feature>
<reference evidence="3 4" key="1">
    <citation type="submission" date="2018-01" db="EMBL/GenBank/DDBJ databases">
        <title>The whole genome sequencing and assembly of Paenibacillus chitinolyticus KCCM 41400 strain.</title>
        <authorList>
            <person name="Kim J.-Y."/>
            <person name="Park M.-K."/>
            <person name="Lee Y.-J."/>
            <person name="Yi H."/>
            <person name="Bahn Y.-S."/>
            <person name="Kim J.F."/>
            <person name="Lee D.-W."/>
        </authorList>
    </citation>
    <scope>NUCLEOTIDE SEQUENCE [LARGE SCALE GENOMIC DNA]</scope>
    <source>
        <strain evidence="3 4">KCCM 41400</strain>
    </source>
</reference>
<dbReference type="SUPFAM" id="SSF49373">
    <property type="entry name" value="Invasin/intimin cell-adhesion fragments"/>
    <property type="match status" value="10"/>
</dbReference>
<feature type="domain" description="BIG2" evidence="2">
    <location>
        <begin position="444"/>
        <end position="526"/>
    </location>
</feature>
<dbReference type="InterPro" id="IPR003343">
    <property type="entry name" value="Big_2"/>
</dbReference>
<dbReference type="GeneID" id="95374359"/>
<dbReference type="OrthoDB" id="2348975at2"/>
<feature type="chain" id="PRO_5019479191" description="BIG2 domain-containing protein" evidence="1">
    <location>
        <begin position="29"/>
        <end position="861"/>
    </location>
</feature>
<evidence type="ECO:0000313" key="4">
    <source>
        <dbReference type="Proteomes" id="UP000288943"/>
    </source>
</evidence>
<dbReference type="Proteomes" id="UP000288943">
    <property type="component" value="Chromosome"/>
</dbReference>
<evidence type="ECO:0000313" key="3">
    <source>
        <dbReference type="EMBL" id="QAV17230.1"/>
    </source>
</evidence>
<dbReference type="RefSeq" id="WP_042229755.1">
    <property type="nucleotide sequence ID" value="NZ_CP026520.1"/>
</dbReference>
<feature type="domain" description="BIG2" evidence="2">
    <location>
        <begin position="195"/>
        <end position="277"/>
    </location>
</feature>
<gene>
    <name evidence="3" type="ORF">PC41400_05950</name>
</gene>
<protein>
    <recommendedName>
        <fullName evidence="2">BIG2 domain-containing protein</fullName>
    </recommendedName>
</protein>
<feature type="domain" description="BIG2" evidence="2">
    <location>
        <begin position="529"/>
        <end position="610"/>
    </location>
</feature>
<dbReference type="InterPro" id="IPR008964">
    <property type="entry name" value="Invasin/intimin_cell_adhesion"/>
</dbReference>
<accession>A0A410WSE3</accession>
<feature type="domain" description="BIG2" evidence="2">
    <location>
        <begin position="30"/>
        <end position="110"/>
    </location>
</feature>
<feature type="domain" description="BIG2" evidence="2">
    <location>
        <begin position="361"/>
        <end position="443"/>
    </location>
</feature>
<feature type="domain" description="BIG2" evidence="2">
    <location>
        <begin position="613"/>
        <end position="693"/>
    </location>
</feature>
<sequence length="861" mass="90505">MMRAMRILALFLTLTLVSSSFGAMSAMALEVTSLVLNKNELSLEVGGTASLTATAVYDSGATENVTVKTDWTSGSPEIASVYAGSVTAKKEGKAVITATHKGKTVIVNVTVSKHVRSLIKDVQTIDLRKGKSEQIKLTAYYDDGTNEDVTKKAEWNIDNGSVATVVNGLVTGQSSGTAIVSAKYNNQTVSVPVSIEIAKRVDPDKSQISMLLKDSEAITLIATYPDGTSEDVSDIAEWESDNPNVADVLKGKVTGYGPGKATIKASYGTKSVTIKVDVDNAIKLDLGKETVLLKKNGTEQLNLKATYADGSSDDITARADWSSSDENIVSVVKGKLFANATGEVTVTAKYGTKTVSVVVDVDVPKRLEAEKDPLFLQTGKEEQIVLWATYADDTKEDVADEAKWTVDNEAIVSVTDGKVTARKAGEANVTATYGGKTVTVKVSVDIPNTIKASVKTVNFQVGSYEKVTLNAIYSDGKVEDVTEKADWTSSAADIAEVRKGVITGVGTGAATVTAKYGTRTAVVQVSVGVLKTLTTGSKTTISLKKTGTQVLDLTATYSDGTKEDVTKEAAWTSSNEKAATVDAGLVTGVASGESTITATFNNKTVTFKVQVDMADKLTANPTFLNFDLGENKLITLTSTDGSGTPKDVTKEAEWTSSSAAVATVDNGLVTPVSRGKTTITAKYGGKTVTIPVEIGVVSTLEVDKRFVTTKSGSSVQIKVTATLSDGSKKDVTSSVLWKSSNYKIADVSAGKVTGVSAGSTTVSATFGGKSISIPVDVDKLKYLQTDKVTVELKAGATANVKATATFEDLSEQDATVQALWKSSNIRVADVKDGIIRATGKGKATITITYAKKSTKVYVTVN</sequence>
<feature type="domain" description="BIG2" evidence="2">
    <location>
        <begin position="696"/>
        <end position="776"/>
    </location>
</feature>
<dbReference type="KEGG" id="pchi:PC41400_05950"/>
<dbReference type="Gene3D" id="2.60.40.1080">
    <property type="match status" value="10"/>
</dbReference>
<feature type="domain" description="BIG2" evidence="2">
    <location>
        <begin position="779"/>
        <end position="859"/>
    </location>
</feature>
<organism evidence="3 4">
    <name type="scientific">Paenibacillus chitinolyticus</name>
    <dbReference type="NCBI Taxonomy" id="79263"/>
    <lineage>
        <taxon>Bacteria</taxon>
        <taxon>Bacillati</taxon>
        <taxon>Bacillota</taxon>
        <taxon>Bacilli</taxon>
        <taxon>Bacillales</taxon>
        <taxon>Paenibacillaceae</taxon>
        <taxon>Paenibacillus</taxon>
    </lineage>
</organism>
<feature type="signal peptide" evidence="1">
    <location>
        <begin position="1"/>
        <end position="28"/>
    </location>
</feature>
<feature type="domain" description="BIG2" evidence="2">
    <location>
        <begin position="118"/>
        <end position="194"/>
    </location>
</feature>
<evidence type="ECO:0000259" key="2">
    <source>
        <dbReference type="SMART" id="SM00635"/>
    </source>
</evidence>
<dbReference type="AlphaFoldDB" id="A0A410WSE3"/>
<dbReference type="Pfam" id="PF02368">
    <property type="entry name" value="Big_2"/>
    <property type="match status" value="4"/>
</dbReference>
<dbReference type="EMBL" id="CP026520">
    <property type="protein sequence ID" value="QAV17230.1"/>
    <property type="molecule type" value="Genomic_DNA"/>
</dbReference>
<keyword evidence="1" id="KW-0732">Signal</keyword>